<dbReference type="GO" id="GO:0005886">
    <property type="term" value="C:plasma membrane"/>
    <property type="evidence" value="ECO:0007669"/>
    <property type="project" value="UniProtKB-SubCell"/>
</dbReference>
<dbReference type="PANTHER" id="PTHR43045">
    <property type="entry name" value="SHIKIMATE TRANSPORTER"/>
    <property type="match status" value="1"/>
</dbReference>
<dbReference type="InterPro" id="IPR020846">
    <property type="entry name" value="MFS_dom"/>
</dbReference>
<feature type="transmembrane region" description="Helical" evidence="8">
    <location>
        <begin position="437"/>
        <end position="456"/>
    </location>
</feature>
<dbReference type="FunFam" id="1.20.1250.20:FF:000001">
    <property type="entry name" value="Dicarboxylate MFS transporter"/>
    <property type="match status" value="1"/>
</dbReference>
<evidence type="ECO:0000313" key="11">
    <source>
        <dbReference type="Proteomes" id="UP000245629"/>
    </source>
</evidence>
<dbReference type="Pfam" id="PF00083">
    <property type="entry name" value="Sugar_tr"/>
    <property type="match status" value="1"/>
</dbReference>
<comment type="subcellular location">
    <subcellularLocation>
        <location evidence="1">Cell membrane</location>
        <topology evidence="1">Multi-pass membrane protein</topology>
    </subcellularLocation>
</comment>
<evidence type="ECO:0000256" key="6">
    <source>
        <dbReference type="ARBA" id="ARBA00023136"/>
    </source>
</evidence>
<proteinExistence type="predicted"/>
<feature type="transmembrane region" description="Helical" evidence="8">
    <location>
        <begin position="119"/>
        <end position="140"/>
    </location>
</feature>
<feature type="region of interest" description="Disordered" evidence="7">
    <location>
        <begin position="225"/>
        <end position="259"/>
    </location>
</feature>
<feature type="transmembrane region" description="Helical" evidence="8">
    <location>
        <begin position="92"/>
        <end position="113"/>
    </location>
</feature>
<evidence type="ECO:0000256" key="7">
    <source>
        <dbReference type="SAM" id="MobiDB-lite"/>
    </source>
</evidence>
<feature type="transmembrane region" description="Helical" evidence="8">
    <location>
        <begin position="31"/>
        <end position="50"/>
    </location>
</feature>
<dbReference type="Proteomes" id="UP000245629">
    <property type="component" value="Chromosome 1"/>
</dbReference>
<dbReference type="PANTHER" id="PTHR43045:SF1">
    <property type="entry name" value="SHIKIMATE TRANSPORTER"/>
    <property type="match status" value="1"/>
</dbReference>
<feature type="compositionally biased region" description="Basic and acidic residues" evidence="7">
    <location>
        <begin position="237"/>
        <end position="247"/>
    </location>
</feature>
<dbReference type="AlphaFoldDB" id="A0A2S2CKB3"/>
<evidence type="ECO:0000256" key="4">
    <source>
        <dbReference type="ARBA" id="ARBA00022692"/>
    </source>
</evidence>
<keyword evidence="4 8" id="KW-0812">Transmembrane</keyword>
<dbReference type="SUPFAM" id="SSF103473">
    <property type="entry name" value="MFS general substrate transporter"/>
    <property type="match status" value="1"/>
</dbReference>
<evidence type="ECO:0000256" key="1">
    <source>
        <dbReference type="ARBA" id="ARBA00004651"/>
    </source>
</evidence>
<evidence type="ECO:0000256" key="5">
    <source>
        <dbReference type="ARBA" id="ARBA00022989"/>
    </source>
</evidence>
<feature type="transmembrane region" description="Helical" evidence="8">
    <location>
        <begin position="277"/>
        <end position="302"/>
    </location>
</feature>
<keyword evidence="3" id="KW-1003">Cell membrane</keyword>
<dbReference type="GO" id="GO:0022857">
    <property type="term" value="F:transmembrane transporter activity"/>
    <property type="evidence" value="ECO:0007669"/>
    <property type="project" value="InterPro"/>
</dbReference>
<evidence type="ECO:0000313" key="10">
    <source>
        <dbReference type="EMBL" id="AWK84934.1"/>
    </source>
</evidence>
<keyword evidence="6 8" id="KW-0472">Membrane</keyword>
<keyword evidence="2" id="KW-0813">Transport</keyword>
<dbReference type="RefSeq" id="WP_109323715.1">
    <property type="nucleotide sequence ID" value="NZ_CP029352.1"/>
</dbReference>
<feature type="transmembrane region" description="Helical" evidence="8">
    <location>
        <begin position="408"/>
        <end position="431"/>
    </location>
</feature>
<sequence length="480" mass="51537">MSSEKFTQAGLREPALRKVVAGSFAGALLEWYDFFAFGTASGLVFGRLFFPDADPMVATIAAFAFFGVGFWARPLGGIVFGHFGDRVGRKVTLIWTIMIVGITTFLIGCLPTYAQVGIWAPILLVALRLLQGFGLGGEYGGASLMAIESAPRNRRGFIGSLPQAASSAGVILATSVFAACDLLLTDAQFMSWGWRIPFWLSAPMLVVGLYIRIHVAETKDFASAQGSGMAAGPQDGAEPRRTAEPRTGHPVTGSASRQRAAEGLPVVELFRRHPRNIILATGARLVETVFFNAIYSFAVAYMVSTLGMDRHVPLTGMLLAASVGIVMCPIAGWLSDRYGQRSIYLLASLVCTVISFGLFEVLGTRDVVLIYCAMIVGFSLGPVTLFAVQPTMFSRMFDTNVRYTGLSVAYQVSAIVGGMTPLFAASLLALGDGNPRYVVAYLAGVSAISCVCVWLIRYEAKQDPFLPFSCLARTRGRSAT</sequence>
<gene>
    <name evidence="10" type="ORF">DEW08_00935</name>
</gene>
<dbReference type="EMBL" id="CP029352">
    <property type="protein sequence ID" value="AWK84934.1"/>
    <property type="molecule type" value="Genomic_DNA"/>
</dbReference>
<dbReference type="KEGG" id="azz:DEW08_00935"/>
<feature type="transmembrane region" description="Helical" evidence="8">
    <location>
        <begin position="56"/>
        <end position="80"/>
    </location>
</feature>
<keyword evidence="5 8" id="KW-1133">Transmembrane helix</keyword>
<protein>
    <submittedName>
        <fullName evidence="10">MFS transporter</fullName>
    </submittedName>
</protein>
<dbReference type="PROSITE" id="PS50850">
    <property type="entry name" value="MFS"/>
    <property type="match status" value="1"/>
</dbReference>
<accession>A0A2S2CKB3</accession>
<feature type="transmembrane region" description="Helical" evidence="8">
    <location>
        <begin position="196"/>
        <end position="213"/>
    </location>
</feature>
<dbReference type="CDD" id="cd17369">
    <property type="entry name" value="MFS_ShiA_like"/>
    <property type="match status" value="1"/>
</dbReference>
<organism evidence="10 11">
    <name type="scientific">Azospirillum thermophilum</name>
    <dbReference type="NCBI Taxonomy" id="2202148"/>
    <lineage>
        <taxon>Bacteria</taxon>
        <taxon>Pseudomonadati</taxon>
        <taxon>Pseudomonadota</taxon>
        <taxon>Alphaproteobacteria</taxon>
        <taxon>Rhodospirillales</taxon>
        <taxon>Azospirillaceae</taxon>
        <taxon>Azospirillum</taxon>
    </lineage>
</organism>
<feature type="transmembrane region" description="Helical" evidence="8">
    <location>
        <begin position="368"/>
        <end position="388"/>
    </location>
</feature>
<feature type="domain" description="Major facilitator superfamily (MFS) profile" evidence="9">
    <location>
        <begin position="19"/>
        <end position="461"/>
    </location>
</feature>
<evidence type="ECO:0000256" key="2">
    <source>
        <dbReference type="ARBA" id="ARBA00022448"/>
    </source>
</evidence>
<dbReference type="Gene3D" id="1.20.1250.20">
    <property type="entry name" value="MFS general substrate transporter like domains"/>
    <property type="match status" value="2"/>
</dbReference>
<name>A0A2S2CKB3_9PROT</name>
<evidence type="ECO:0000256" key="3">
    <source>
        <dbReference type="ARBA" id="ARBA00022475"/>
    </source>
</evidence>
<feature type="transmembrane region" description="Helical" evidence="8">
    <location>
        <begin position="314"/>
        <end position="334"/>
    </location>
</feature>
<dbReference type="InterPro" id="IPR005828">
    <property type="entry name" value="MFS_sugar_transport-like"/>
</dbReference>
<feature type="transmembrane region" description="Helical" evidence="8">
    <location>
        <begin position="343"/>
        <end position="362"/>
    </location>
</feature>
<keyword evidence="11" id="KW-1185">Reference proteome</keyword>
<dbReference type="OrthoDB" id="9783227at2"/>
<feature type="transmembrane region" description="Helical" evidence="8">
    <location>
        <begin position="161"/>
        <end position="184"/>
    </location>
</feature>
<dbReference type="InterPro" id="IPR036259">
    <property type="entry name" value="MFS_trans_sf"/>
</dbReference>
<evidence type="ECO:0000256" key="8">
    <source>
        <dbReference type="SAM" id="Phobius"/>
    </source>
</evidence>
<evidence type="ECO:0000259" key="9">
    <source>
        <dbReference type="PROSITE" id="PS50850"/>
    </source>
</evidence>
<reference evidence="11" key="1">
    <citation type="submission" date="2018-05" db="EMBL/GenBank/DDBJ databases">
        <title>Azospirillum thermophila sp. nov., a novel isolated from hot spring.</title>
        <authorList>
            <person name="Zhao Z."/>
        </authorList>
    </citation>
    <scope>NUCLEOTIDE SEQUENCE [LARGE SCALE GENOMIC DNA]</scope>
    <source>
        <strain evidence="11">CFH 70021</strain>
    </source>
</reference>